<comment type="caution">
    <text evidence="7">The sequence shown here is derived from an EMBL/GenBank/DDBJ whole genome shotgun (WGS) entry which is preliminary data.</text>
</comment>
<feature type="domain" description="IclR-ED" evidence="6">
    <location>
        <begin position="62"/>
        <end position="246"/>
    </location>
</feature>
<feature type="compositionally biased region" description="Polar residues" evidence="4">
    <location>
        <begin position="285"/>
        <end position="299"/>
    </location>
</feature>
<evidence type="ECO:0000256" key="1">
    <source>
        <dbReference type="ARBA" id="ARBA00023015"/>
    </source>
</evidence>
<dbReference type="InterPro" id="IPR050707">
    <property type="entry name" value="HTH_MetabolicPath_Reg"/>
</dbReference>
<sequence>MSSLTRMLSVLDLFSRDHTTMTAEQIADALALTRTTCYRYTRELTQAGLLVSHGGQFMLGPRIIELDYRMLESDPLINAGGPIVSELADAMGATGLLTAIYNDHVVNVFAHSGSPRPLPLSFGRGTTMPMFKSSTSKVLLSMMNRGRLMRLWEKHQHTPDCQTIGADWKTFWRTLQEIRQRGYAASFGELTPALAGISAPVTFNGAEVAGCMSLVFLRDYFDRFDLQLLGTRLSSAAAEASQLLAELKPETAPTSPANGPGRRAGAKKPAPARHQAGQRARTAKATPSSKRTAASNKVL</sequence>
<feature type="region of interest" description="Disordered" evidence="4">
    <location>
        <begin position="246"/>
        <end position="299"/>
    </location>
</feature>
<evidence type="ECO:0000256" key="2">
    <source>
        <dbReference type="ARBA" id="ARBA00023125"/>
    </source>
</evidence>
<protein>
    <submittedName>
        <fullName evidence="7">IclR family transcriptional regulator</fullName>
    </submittedName>
</protein>
<dbReference type="PROSITE" id="PS51077">
    <property type="entry name" value="HTH_ICLR"/>
    <property type="match status" value="1"/>
</dbReference>
<accession>A0ABS8XUW1</accession>
<dbReference type="PROSITE" id="PS51078">
    <property type="entry name" value="ICLR_ED"/>
    <property type="match status" value="1"/>
</dbReference>
<dbReference type="SUPFAM" id="SSF46785">
    <property type="entry name" value="Winged helix' DNA-binding domain"/>
    <property type="match status" value="1"/>
</dbReference>
<dbReference type="Gene3D" id="3.30.450.40">
    <property type="match status" value="1"/>
</dbReference>
<evidence type="ECO:0000259" key="6">
    <source>
        <dbReference type="PROSITE" id="PS51078"/>
    </source>
</evidence>
<feature type="domain" description="HTH iclR-type" evidence="5">
    <location>
        <begin position="1"/>
        <end position="61"/>
    </location>
</feature>
<dbReference type="InterPro" id="IPR036388">
    <property type="entry name" value="WH-like_DNA-bd_sf"/>
</dbReference>
<dbReference type="Pfam" id="PF09339">
    <property type="entry name" value="HTH_IclR"/>
    <property type="match status" value="1"/>
</dbReference>
<dbReference type="Proteomes" id="UP001200741">
    <property type="component" value="Unassembled WGS sequence"/>
</dbReference>
<dbReference type="PANTHER" id="PTHR30136">
    <property type="entry name" value="HELIX-TURN-HELIX TRANSCRIPTIONAL REGULATOR, ICLR FAMILY"/>
    <property type="match status" value="1"/>
</dbReference>
<feature type="compositionally biased region" description="Low complexity" evidence="4">
    <location>
        <begin position="259"/>
        <end position="273"/>
    </location>
</feature>
<name>A0ABS8XUW1_9BURK</name>
<dbReference type="InterPro" id="IPR036390">
    <property type="entry name" value="WH_DNA-bd_sf"/>
</dbReference>
<evidence type="ECO:0000259" key="5">
    <source>
        <dbReference type="PROSITE" id="PS51077"/>
    </source>
</evidence>
<keyword evidence="2" id="KW-0238">DNA-binding</keyword>
<dbReference type="EMBL" id="JAJTWU010000004">
    <property type="protein sequence ID" value="MCE4555003.1"/>
    <property type="molecule type" value="Genomic_DNA"/>
</dbReference>
<reference evidence="7 8" key="1">
    <citation type="submission" date="2021-12" db="EMBL/GenBank/DDBJ databases">
        <title>Genome seq of P8.</title>
        <authorList>
            <person name="Seo T."/>
        </authorList>
    </citation>
    <scope>NUCLEOTIDE SEQUENCE [LARGE SCALE GENOMIC DNA]</scope>
    <source>
        <strain evidence="7 8">P8</strain>
    </source>
</reference>
<dbReference type="Gene3D" id="1.10.10.10">
    <property type="entry name" value="Winged helix-like DNA-binding domain superfamily/Winged helix DNA-binding domain"/>
    <property type="match status" value="1"/>
</dbReference>
<evidence type="ECO:0000256" key="4">
    <source>
        <dbReference type="SAM" id="MobiDB-lite"/>
    </source>
</evidence>
<dbReference type="InterPro" id="IPR029016">
    <property type="entry name" value="GAF-like_dom_sf"/>
</dbReference>
<dbReference type="SMART" id="SM00346">
    <property type="entry name" value="HTH_ICLR"/>
    <property type="match status" value="1"/>
</dbReference>
<gene>
    <name evidence="7" type="ORF">LXT13_11260</name>
</gene>
<dbReference type="SUPFAM" id="SSF55781">
    <property type="entry name" value="GAF domain-like"/>
    <property type="match status" value="1"/>
</dbReference>
<dbReference type="Pfam" id="PF01614">
    <property type="entry name" value="IclR_C"/>
    <property type="match status" value="1"/>
</dbReference>
<keyword evidence="8" id="KW-1185">Reference proteome</keyword>
<organism evidence="7 8">
    <name type="scientific">Pelomonas cellulosilytica</name>
    <dbReference type="NCBI Taxonomy" id="2906762"/>
    <lineage>
        <taxon>Bacteria</taxon>
        <taxon>Pseudomonadati</taxon>
        <taxon>Pseudomonadota</taxon>
        <taxon>Betaproteobacteria</taxon>
        <taxon>Burkholderiales</taxon>
        <taxon>Sphaerotilaceae</taxon>
        <taxon>Roseateles</taxon>
    </lineage>
</organism>
<dbReference type="PANTHER" id="PTHR30136:SF24">
    <property type="entry name" value="HTH-TYPE TRANSCRIPTIONAL REPRESSOR ALLR"/>
    <property type="match status" value="1"/>
</dbReference>
<keyword evidence="3" id="KW-0804">Transcription</keyword>
<dbReference type="InterPro" id="IPR005471">
    <property type="entry name" value="Tscrpt_reg_IclR_N"/>
</dbReference>
<dbReference type="InterPro" id="IPR014757">
    <property type="entry name" value="Tscrpt_reg_IclR_C"/>
</dbReference>
<keyword evidence="1" id="KW-0805">Transcription regulation</keyword>
<dbReference type="RefSeq" id="WP_233372025.1">
    <property type="nucleotide sequence ID" value="NZ_JAJTWU010000004.1"/>
</dbReference>
<evidence type="ECO:0000313" key="8">
    <source>
        <dbReference type="Proteomes" id="UP001200741"/>
    </source>
</evidence>
<proteinExistence type="predicted"/>
<evidence type="ECO:0000313" key="7">
    <source>
        <dbReference type="EMBL" id="MCE4555003.1"/>
    </source>
</evidence>
<evidence type="ECO:0000256" key="3">
    <source>
        <dbReference type="ARBA" id="ARBA00023163"/>
    </source>
</evidence>